<feature type="domain" description="4-vinyl reductase 4VR" evidence="1">
    <location>
        <begin position="148"/>
        <end position="209"/>
    </location>
</feature>
<dbReference type="Gene3D" id="3.30.1380.20">
    <property type="entry name" value="Trafficking protein particle complex subunit 3"/>
    <property type="match status" value="1"/>
</dbReference>
<dbReference type="GO" id="GO:0015979">
    <property type="term" value="P:photosynthesis"/>
    <property type="evidence" value="ECO:0007669"/>
    <property type="project" value="InterPro"/>
</dbReference>
<gene>
    <name evidence="2" type="ORF">BLTE_03610</name>
</gene>
<name>A0A348FWJ3_9HYPH</name>
<evidence type="ECO:0000259" key="1">
    <source>
        <dbReference type="SMART" id="SM00989"/>
    </source>
</evidence>
<dbReference type="InterPro" id="IPR024096">
    <property type="entry name" value="NO_sig/Golgi_transp_ligand-bd"/>
</dbReference>
<dbReference type="NCBIfam" id="TIGR02019">
    <property type="entry name" value="BchJ"/>
    <property type="match status" value="1"/>
</dbReference>
<accession>A0A348FWJ3</accession>
<sequence length="210" mass="22549">MDQANGKGDNGKGHSDEAARIGPNAIIRIAEALERDVGRDGAEKLLQDAGLESYIGNLPSQMVDEREVTRLHQAMRARLGMEHARAIAREAGRTTGDYLLAHRIPRGVQIVLKMLPPSAAARLLFAAISRNAWTFAGGGAFHVLAGTPLRFTIAGGPISRGARSDVPVCDYYAATFERLFRALVSPATTVVEIACEALGDPACVFEVRWA</sequence>
<dbReference type="GO" id="GO:0030494">
    <property type="term" value="P:bacteriochlorophyll biosynthetic process"/>
    <property type="evidence" value="ECO:0007669"/>
    <property type="project" value="InterPro"/>
</dbReference>
<proteinExistence type="predicted"/>
<dbReference type="RefSeq" id="WP_244600079.1">
    <property type="nucleotide sequence ID" value="NZ_AP018907.1"/>
</dbReference>
<evidence type="ECO:0000313" key="3">
    <source>
        <dbReference type="Proteomes" id="UP000266934"/>
    </source>
</evidence>
<dbReference type="EMBL" id="AP018907">
    <property type="protein sequence ID" value="BBF91676.1"/>
    <property type="molecule type" value="Genomic_DNA"/>
</dbReference>
<dbReference type="InterPro" id="IPR004096">
    <property type="entry name" value="V4R"/>
</dbReference>
<dbReference type="AlphaFoldDB" id="A0A348FWJ3"/>
<dbReference type="PANTHER" id="PTHR35090">
    <property type="entry name" value="DNA-DIRECTED RNA POLYMERASE SUBUNIT I"/>
    <property type="match status" value="1"/>
</dbReference>
<dbReference type="PANTHER" id="PTHR35090:SF1">
    <property type="entry name" value="SLR0144 PROTEIN"/>
    <property type="match status" value="1"/>
</dbReference>
<dbReference type="KEGG" id="blag:BLTE_03610"/>
<dbReference type="SUPFAM" id="SSF111126">
    <property type="entry name" value="Ligand-binding domain in the NO signalling and Golgi transport"/>
    <property type="match status" value="1"/>
</dbReference>
<dbReference type="InterPro" id="IPR010249">
    <property type="entry name" value="BchJ"/>
</dbReference>
<keyword evidence="3" id="KW-1185">Reference proteome</keyword>
<dbReference type="Proteomes" id="UP000266934">
    <property type="component" value="Chromosome"/>
</dbReference>
<organism evidence="2 3">
    <name type="scientific">Blastochloris tepida</name>
    <dbReference type="NCBI Taxonomy" id="2233851"/>
    <lineage>
        <taxon>Bacteria</taxon>
        <taxon>Pseudomonadati</taxon>
        <taxon>Pseudomonadota</taxon>
        <taxon>Alphaproteobacteria</taxon>
        <taxon>Hyphomicrobiales</taxon>
        <taxon>Blastochloridaceae</taxon>
        <taxon>Blastochloris</taxon>
    </lineage>
</organism>
<dbReference type="SMART" id="SM00989">
    <property type="entry name" value="V4R"/>
    <property type="match status" value="1"/>
</dbReference>
<dbReference type="Pfam" id="PF02830">
    <property type="entry name" value="V4R"/>
    <property type="match status" value="1"/>
</dbReference>
<evidence type="ECO:0000313" key="2">
    <source>
        <dbReference type="EMBL" id="BBF91676.1"/>
    </source>
</evidence>
<protein>
    <submittedName>
        <fullName evidence="2">Bacteriochlorophyll 4-vinyl reductase</fullName>
    </submittedName>
</protein>
<reference evidence="2 3" key="1">
    <citation type="submission" date="2018-08" db="EMBL/GenBank/DDBJ databases">
        <title>Complete genome sequencing of Blastochloris tepida GI.</title>
        <authorList>
            <person name="Tsukatani Y."/>
            <person name="Mori H."/>
        </authorList>
    </citation>
    <scope>NUCLEOTIDE SEQUENCE [LARGE SCALE GENOMIC DNA]</scope>
    <source>
        <strain evidence="2 3">GI</strain>
    </source>
</reference>